<dbReference type="PANTHER" id="PTHR31212">
    <property type="entry name" value="ALPHA-KETOGLUTARATE-DEPENDENT DIOXYGENASE ALKB HOMOLOG 3"/>
    <property type="match status" value="1"/>
</dbReference>
<keyword evidence="4" id="KW-1185">Reference proteome</keyword>
<evidence type="ECO:0000313" key="3">
    <source>
        <dbReference type="EMBL" id="CAK0792754.1"/>
    </source>
</evidence>
<dbReference type="InterPro" id="IPR037151">
    <property type="entry name" value="AlkB-like_sf"/>
</dbReference>
<evidence type="ECO:0000256" key="1">
    <source>
        <dbReference type="SAM" id="MobiDB-lite"/>
    </source>
</evidence>
<dbReference type="SUPFAM" id="SSF51197">
    <property type="entry name" value="Clavaminate synthase-like"/>
    <property type="match status" value="1"/>
</dbReference>
<dbReference type="Proteomes" id="UP001189429">
    <property type="component" value="Unassembled WGS sequence"/>
</dbReference>
<sequence>MVDVPSQHSLPILFSYLMRWFWEITDDVCRACGITERPNSCNVNLYEDGSQAVGWHADDESLFDATRRDSLIMSLSLGAARTFELYPNDDPDDIHQILLKDGDLCTMEGLLQKHYKHRVPFERSARGPRINLTWRWIVRHESGCPAAGSRAQAVPALGYRARRPARAPAADPEERTAATSAQLGRAPRGPAQ</sequence>
<organism evidence="3 4">
    <name type="scientific">Prorocentrum cordatum</name>
    <dbReference type="NCBI Taxonomy" id="2364126"/>
    <lineage>
        <taxon>Eukaryota</taxon>
        <taxon>Sar</taxon>
        <taxon>Alveolata</taxon>
        <taxon>Dinophyceae</taxon>
        <taxon>Prorocentrales</taxon>
        <taxon>Prorocentraceae</taxon>
        <taxon>Prorocentrum</taxon>
    </lineage>
</organism>
<reference evidence="3" key="1">
    <citation type="submission" date="2023-10" db="EMBL/GenBank/DDBJ databases">
        <authorList>
            <person name="Chen Y."/>
            <person name="Shah S."/>
            <person name="Dougan E. K."/>
            <person name="Thang M."/>
            <person name="Chan C."/>
        </authorList>
    </citation>
    <scope>NUCLEOTIDE SEQUENCE [LARGE SCALE GENOMIC DNA]</scope>
</reference>
<dbReference type="InterPro" id="IPR005123">
    <property type="entry name" value="Oxoglu/Fe-dep_dioxygenase_dom"/>
</dbReference>
<name>A0ABN9PM41_9DINO</name>
<accession>A0ABN9PM41</accession>
<dbReference type="Gene3D" id="2.60.120.590">
    <property type="entry name" value="Alpha-ketoglutarate-dependent dioxygenase AlkB-like"/>
    <property type="match status" value="1"/>
</dbReference>
<dbReference type="InterPro" id="IPR032854">
    <property type="entry name" value="ALKBH3"/>
</dbReference>
<proteinExistence type="predicted"/>
<dbReference type="InterPro" id="IPR027450">
    <property type="entry name" value="AlkB-like"/>
</dbReference>
<dbReference type="EMBL" id="CAUYUJ010000829">
    <property type="protein sequence ID" value="CAK0792754.1"/>
    <property type="molecule type" value="Genomic_DNA"/>
</dbReference>
<protein>
    <recommendedName>
        <fullName evidence="2">Fe2OG dioxygenase domain-containing protein</fullName>
    </recommendedName>
</protein>
<evidence type="ECO:0000259" key="2">
    <source>
        <dbReference type="PROSITE" id="PS51471"/>
    </source>
</evidence>
<feature type="domain" description="Fe2OG dioxygenase" evidence="2">
    <location>
        <begin position="37"/>
        <end position="138"/>
    </location>
</feature>
<gene>
    <name evidence="3" type="ORF">PCOR1329_LOCUS3242</name>
</gene>
<feature type="region of interest" description="Disordered" evidence="1">
    <location>
        <begin position="162"/>
        <end position="192"/>
    </location>
</feature>
<dbReference type="PANTHER" id="PTHR31212:SF4">
    <property type="entry name" value="ALPHA-KETOGLUTARATE-DEPENDENT DIOXYGENASE ALKB HOMOLOG 3"/>
    <property type="match status" value="1"/>
</dbReference>
<dbReference type="Pfam" id="PF13532">
    <property type="entry name" value="2OG-FeII_Oxy_2"/>
    <property type="match status" value="1"/>
</dbReference>
<feature type="non-terminal residue" evidence="3">
    <location>
        <position position="192"/>
    </location>
</feature>
<evidence type="ECO:0000313" key="4">
    <source>
        <dbReference type="Proteomes" id="UP001189429"/>
    </source>
</evidence>
<dbReference type="PROSITE" id="PS51471">
    <property type="entry name" value="FE2OG_OXY"/>
    <property type="match status" value="1"/>
</dbReference>
<comment type="caution">
    <text evidence="3">The sequence shown here is derived from an EMBL/GenBank/DDBJ whole genome shotgun (WGS) entry which is preliminary data.</text>
</comment>